<keyword evidence="1" id="KW-0238">DNA-binding</keyword>
<name>A0A2J4R9W8_9ENTR</name>
<dbReference type="PANTHER" id="PTHR30204:SF97">
    <property type="entry name" value="MERR FAMILY REGULATORY PROTEIN"/>
    <property type="match status" value="1"/>
</dbReference>
<dbReference type="SMART" id="SM00422">
    <property type="entry name" value="HTH_MERR"/>
    <property type="match status" value="1"/>
</dbReference>
<protein>
    <submittedName>
        <fullName evidence="3">Transcriptional regulator</fullName>
    </submittedName>
</protein>
<dbReference type="InterPro" id="IPR047057">
    <property type="entry name" value="MerR_fam"/>
</dbReference>
<dbReference type="InterPro" id="IPR009061">
    <property type="entry name" value="DNA-bd_dom_put_sf"/>
</dbReference>
<reference evidence="3 4" key="2">
    <citation type="submission" date="2018-01" db="EMBL/GenBank/DDBJ databases">
        <title>Genomic study of Klebsiella pneumoniae.</title>
        <authorList>
            <person name="Yang Y."/>
            <person name="Bicalho R."/>
        </authorList>
    </citation>
    <scope>NUCLEOTIDE SEQUENCE [LARGE SCALE GENOMIC DNA]</scope>
    <source>
        <strain evidence="3 4">A11</strain>
    </source>
</reference>
<dbReference type="GO" id="GO:0003700">
    <property type="term" value="F:DNA-binding transcription factor activity"/>
    <property type="evidence" value="ECO:0007669"/>
    <property type="project" value="InterPro"/>
</dbReference>
<evidence type="ECO:0000313" key="3">
    <source>
        <dbReference type="EMBL" id="PLL40033.1"/>
    </source>
</evidence>
<evidence type="ECO:0000256" key="1">
    <source>
        <dbReference type="ARBA" id="ARBA00023125"/>
    </source>
</evidence>
<evidence type="ECO:0000259" key="2">
    <source>
        <dbReference type="PROSITE" id="PS50937"/>
    </source>
</evidence>
<proteinExistence type="predicted"/>
<sequence length="132" mass="14727">MKALDIRQIADLSGVTPSALRYYEKKGLIQPVGRNGLRRQYHENVLNKLQLIALGQAAGFTLDELAAMFGSQAGVTIDRGLLLQRAKEIDATIRKLRLLSRGLKHAARCTQPEHRHCEEFKRVVAKGLRLVG</sequence>
<dbReference type="PRINTS" id="PR00040">
    <property type="entry name" value="HTHMERR"/>
</dbReference>
<dbReference type="GO" id="GO:0003677">
    <property type="term" value="F:DNA binding"/>
    <property type="evidence" value="ECO:0007669"/>
    <property type="project" value="UniProtKB-KW"/>
</dbReference>
<accession>A0A2J4R9W8</accession>
<comment type="caution">
    <text evidence="3">The sequence shown here is derived from an EMBL/GenBank/DDBJ whole genome shotgun (WGS) entry which is preliminary data.</text>
</comment>
<gene>
    <name evidence="3" type="ORF">CWN50_12880</name>
</gene>
<dbReference type="Gene3D" id="1.10.1660.10">
    <property type="match status" value="1"/>
</dbReference>
<dbReference type="SUPFAM" id="SSF46955">
    <property type="entry name" value="Putative DNA-binding domain"/>
    <property type="match status" value="1"/>
</dbReference>
<dbReference type="Pfam" id="PF13411">
    <property type="entry name" value="MerR_1"/>
    <property type="match status" value="1"/>
</dbReference>
<dbReference type="AlphaFoldDB" id="A0A2J4R9W8"/>
<dbReference type="PANTHER" id="PTHR30204">
    <property type="entry name" value="REDOX-CYCLING DRUG-SENSING TRANSCRIPTIONAL ACTIVATOR SOXR"/>
    <property type="match status" value="1"/>
</dbReference>
<reference evidence="3 4" key="1">
    <citation type="submission" date="2017-11" db="EMBL/GenBank/DDBJ databases">
        <authorList>
            <person name="Han C.G."/>
        </authorList>
    </citation>
    <scope>NUCLEOTIDE SEQUENCE [LARGE SCALE GENOMIC DNA]</scope>
    <source>
        <strain evidence="3 4">A11</strain>
    </source>
</reference>
<dbReference type="PROSITE" id="PS50937">
    <property type="entry name" value="HTH_MERR_2"/>
    <property type="match status" value="1"/>
</dbReference>
<dbReference type="Proteomes" id="UP000234505">
    <property type="component" value="Unassembled WGS sequence"/>
</dbReference>
<dbReference type="EMBL" id="PIDS01000374">
    <property type="protein sequence ID" value="PLL40033.1"/>
    <property type="molecule type" value="Genomic_DNA"/>
</dbReference>
<dbReference type="InterPro" id="IPR000551">
    <property type="entry name" value="MerR-type_HTH_dom"/>
</dbReference>
<feature type="domain" description="HTH merR-type" evidence="2">
    <location>
        <begin position="3"/>
        <end position="71"/>
    </location>
</feature>
<evidence type="ECO:0000313" key="4">
    <source>
        <dbReference type="Proteomes" id="UP000234505"/>
    </source>
</evidence>
<organism evidence="3 4">
    <name type="scientific">Klebsiella michiganensis</name>
    <dbReference type="NCBI Taxonomy" id="1134687"/>
    <lineage>
        <taxon>Bacteria</taxon>
        <taxon>Pseudomonadati</taxon>
        <taxon>Pseudomonadota</taxon>
        <taxon>Gammaproteobacteria</taxon>
        <taxon>Enterobacterales</taxon>
        <taxon>Enterobacteriaceae</taxon>
        <taxon>Klebsiella/Raoultella group</taxon>
        <taxon>Klebsiella</taxon>
    </lineage>
</organism>
<dbReference type="RefSeq" id="WP_268013758.1">
    <property type="nucleotide sequence ID" value="NZ_JAHBNO010000002.1"/>
</dbReference>